<dbReference type="Proteomes" id="UP001279410">
    <property type="component" value="Unassembled WGS sequence"/>
</dbReference>
<evidence type="ECO:0000313" key="3">
    <source>
        <dbReference type="Proteomes" id="UP001279410"/>
    </source>
</evidence>
<dbReference type="PANTHER" id="PTHR10824">
    <property type="entry name" value="ACYL-COENZYME A THIOESTERASE-RELATED"/>
    <property type="match status" value="1"/>
</dbReference>
<proteinExistence type="predicted"/>
<accession>A0AAD3NJC2</accession>
<dbReference type="EMBL" id="BRZM01001994">
    <property type="protein sequence ID" value="GLD74113.1"/>
    <property type="molecule type" value="Genomic_DNA"/>
</dbReference>
<reference evidence="2" key="1">
    <citation type="submission" date="2022-08" db="EMBL/GenBank/DDBJ databases">
        <title>Genome sequencing of akame (Lates japonicus).</title>
        <authorList>
            <person name="Hashiguchi Y."/>
            <person name="Takahashi H."/>
        </authorList>
    </citation>
    <scope>NUCLEOTIDE SEQUENCE</scope>
    <source>
        <strain evidence="2">Kochi</strain>
    </source>
</reference>
<evidence type="ECO:0000259" key="1">
    <source>
        <dbReference type="Pfam" id="PF08840"/>
    </source>
</evidence>
<comment type="caution">
    <text evidence="2">The sequence shown here is derived from an EMBL/GenBank/DDBJ whole genome shotgun (WGS) entry which is preliminary data.</text>
</comment>
<feature type="non-terminal residue" evidence="2">
    <location>
        <position position="267"/>
    </location>
</feature>
<evidence type="ECO:0000313" key="2">
    <source>
        <dbReference type="EMBL" id="GLD74113.1"/>
    </source>
</evidence>
<dbReference type="InterPro" id="IPR029058">
    <property type="entry name" value="AB_hydrolase_fold"/>
</dbReference>
<dbReference type="PANTHER" id="PTHR10824:SF17">
    <property type="entry name" value="ACYL-COENZYME A THIOESTERASE 6"/>
    <property type="match status" value="1"/>
</dbReference>
<dbReference type="GO" id="GO:0006637">
    <property type="term" value="P:acyl-CoA metabolic process"/>
    <property type="evidence" value="ECO:0007669"/>
    <property type="project" value="TreeGrafter"/>
</dbReference>
<sequence length="267" mass="29708">VRVRSLLCWICAPLDEVCQKRACLLANKGFVVLTVAVYIDKLANIKELHLDRFEEAVDFLRQQPKVGSKGVGVVSRSKGADIALSLASFVSGVEATVWINGCSANVAVPLFYKNQQILSPLLFDFSKVIPTESGASNIKYGMYNPLAEENRGSLVPIEQAKGRFLFVASEEDLNWDSKGYMEEMVERLKRHGKKNYESVSYPGAGHYLEPPYGPYCPSSFHGVVGRPVLWGGEPRSHAAAEVHMWKKIQEFFRTHLSCDAPQTKAKL</sequence>
<dbReference type="Pfam" id="PF08840">
    <property type="entry name" value="BAAT_C"/>
    <property type="match status" value="1"/>
</dbReference>
<gene>
    <name evidence="2" type="ORF">AKAME5_002544100</name>
</gene>
<dbReference type="SUPFAM" id="SSF53474">
    <property type="entry name" value="alpha/beta-Hydrolases"/>
    <property type="match status" value="1"/>
</dbReference>
<keyword evidence="3" id="KW-1185">Reference proteome</keyword>
<dbReference type="Gene3D" id="3.40.50.1820">
    <property type="entry name" value="alpha/beta hydrolase"/>
    <property type="match status" value="1"/>
</dbReference>
<organism evidence="2 3">
    <name type="scientific">Lates japonicus</name>
    <name type="common">Japanese lates</name>
    <dbReference type="NCBI Taxonomy" id="270547"/>
    <lineage>
        <taxon>Eukaryota</taxon>
        <taxon>Metazoa</taxon>
        <taxon>Chordata</taxon>
        <taxon>Craniata</taxon>
        <taxon>Vertebrata</taxon>
        <taxon>Euteleostomi</taxon>
        <taxon>Actinopterygii</taxon>
        <taxon>Neopterygii</taxon>
        <taxon>Teleostei</taxon>
        <taxon>Neoteleostei</taxon>
        <taxon>Acanthomorphata</taxon>
        <taxon>Carangaria</taxon>
        <taxon>Carangaria incertae sedis</taxon>
        <taxon>Centropomidae</taxon>
        <taxon>Lates</taxon>
    </lineage>
</organism>
<feature type="domain" description="BAAT/Acyl-CoA thioester hydrolase C-terminal" evidence="1">
    <location>
        <begin position="49"/>
        <end position="257"/>
    </location>
</feature>
<dbReference type="GO" id="GO:0006631">
    <property type="term" value="P:fatty acid metabolic process"/>
    <property type="evidence" value="ECO:0007669"/>
    <property type="project" value="TreeGrafter"/>
</dbReference>
<name>A0AAD3NJC2_LATJO</name>
<dbReference type="GO" id="GO:0047617">
    <property type="term" value="F:fatty acyl-CoA hydrolase activity"/>
    <property type="evidence" value="ECO:0007669"/>
    <property type="project" value="TreeGrafter"/>
</dbReference>
<protein>
    <submittedName>
        <fullName evidence="2">Acyl-coenzyme A thioesterase 1-like protein</fullName>
    </submittedName>
</protein>
<dbReference type="InterPro" id="IPR014940">
    <property type="entry name" value="BAAT_C"/>
</dbReference>
<dbReference type="AlphaFoldDB" id="A0AAD3NJC2"/>